<name>A0A380ZF51_BARDO</name>
<evidence type="ECO:0000313" key="1">
    <source>
        <dbReference type="EMBL" id="SUV45603.1"/>
    </source>
</evidence>
<reference evidence="1 2" key="1">
    <citation type="submission" date="2018-06" db="EMBL/GenBank/DDBJ databases">
        <authorList>
            <consortium name="Pathogen Informatics"/>
            <person name="Doyle S."/>
        </authorList>
    </citation>
    <scope>NUCLEOTIDE SEQUENCE [LARGE SCALE GENOMIC DNA]</scope>
    <source>
        <strain evidence="1 2">NCTC12862</strain>
    </source>
</reference>
<dbReference type="EMBL" id="UFTF01000001">
    <property type="protein sequence ID" value="SUV45603.1"/>
    <property type="molecule type" value="Genomic_DNA"/>
</dbReference>
<evidence type="ECO:0000313" key="2">
    <source>
        <dbReference type="Proteomes" id="UP000254950"/>
    </source>
</evidence>
<accession>A0A380ZF51</accession>
<organism evidence="1 2">
    <name type="scientific">Bartonella doshiae</name>
    <dbReference type="NCBI Taxonomy" id="33044"/>
    <lineage>
        <taxon>Bacteria</taxon>
        <taxon>Pseudomonadati</taxon>
        <taxon>Pseudomonadota</taxon>
        <taxon>Alphaproteobacteria</taxon>
        <taxon>Hyphomicrobiales</taxon>
        <taxon>Bartonellaceae</taxon>
        <taxon>Bartonella</taxon>
    </lineage>
</organism>
<dbReference type="Proteomes" id="UP000254950">
    <property type="component" value="Unassembled WGS sequence"/>
</dbReference>
<sequence>MFIDDGLEFWRLFDKLTLPQAAFLIIGLNPGKYEVVDKLCPENSTIRCRNNDVLRLSAATQFRTVYNGMLTAGKNNQLKVEWAYDFCDGIYGHDSSVNVEDLKRWLSSFGLRPAFFFPQVDSHEISEADSHKLKEQKYAFQDPKHPRYTPKLAAVVAAWEAMDTVEQSKNAKHTLKKWLEQNAAQYKLLNQSGKLKTDVIEQLASVANWQPKGGAPKTAASVALSKEQVIKKSYNSVSSHSISETEFPF</sequence>
<dbReference type="OrthoDB" id="7926522at2"/>
<dbReference type="AlphaFoldDB" id="A0A380ZF51"/>
<proteinExistence type="predicted"/>
<protein>
    <submittedName>
        <fullName evidence="1">Uncharacterized protein</fullName>
    </submittedName>
</protein>
<dbReference type="RefSeq" id="WP_004856510.1">
    <property type="nucleotide sequence ID" value="NZ_CACVBH010000001.1"/>
</dbReference>
<gene>
    <name evidence="1" type="ORF">NCTC12862_01308</name>
</gene>